<proteinExistence type="predicted"/>
<dbReference type="CDD" id="cd00118">
    <property type="entry name" value="LysM"/>
    <property type="match status" value="1"/>
</dbReference>
<protein>
    <recommendedName>
        <fullName evidence="3">LysM domain-containing protein</fullName>
    </recommendedName>
</protein>
<feature type="compositionally biased region" description="Low complexity" evidence="1">
    <location>
        <begin position="311"/>
        <end position="323"/>
    </location>
</feature>
<comment type="caution">
    <text evidence="4">The sequence shown here is derived from an EMBL/GenBank/DDBJ whole genome shotgun (WGS) entry which is preliminary data.</text>
</comment>
<dbReference type="PROSITE" id="PS51782">
    <property type="entry name" value="LYSM"/>
    <property type="match status" value="1"/>
</dbReference>
<name>A0ABQ4SJF5_9HYPH</name>
<evidence type="ECO:0000259" key="3">
    <source>
        <dbReference type="PROSITE" id="PS51782"/>
    </source>
</evidence>
<dbReference type="EMBL" id="BPQQ01000072">
    <property type="protein sequence ID" value="GJE03302.1"/>
    <property type="molecule type" value="Genomic_DNA"/>
</dbReference>
<keyword evidence="5" id="KW-1185">Reference proteome</keyword>
<dbReference type="InterPro" id="IPR018392">
    <property type="entry name" value="LysM"/>
</dbReference>
<dbReference type="SMART" id="SM00257">
    <property type="entry name" value="LysM"/>
    <property type="match status" value="1"/>
</dbReference>
<keyword evidence="2" id="KW-1133">Transmembrane helix</keyword>
<reference evidence="4" key="1">
    <citation type="journal article" date="2021" name="Front. Microbiol.">
        <title>Comprehensive Comparative Genomics and Phenotyping of Methylobacterium Species.</title>
        <authorList>
            <person name="Alessa O."/>
            <person name="Ogura Y."/>
            <person name="Fujitani Y."/>
            <person name="Takami H."/>
            <person name="Hayashi T."/>
            <person name="Sahin N."/>
            <person name="Tani A."/>
        </authorList>
    </citation>
    <scope>NUCLEOTIDE SEQUENCE</scope>
    <source>
        <strain evidence="4">DSM 17168</strain>
    </source>
</reference>
<feature type="transmembrane region" description="Helical" evidence="2">
    <location>
        <begin position="9"/>
        <end position="27"/>
    </location>
</feature>
<gene>
    <name evidence="4" type="ORF">GMJLKIPL_5256</name>
</gene>
<dbReference type="Proteomes" id="UP001055153">
    <property type="component" value="Unassembled WGS sequence"/>
</dbReference>
<feature type="region of interest" description="Disordered" evidence="1">
    <location>
        <begin position="182"/>
        <end position="211"/>
    </location>
</feature>
<dbReference type="Pfam" id="PF01476">
    <property type="entry name" value="LysM"/>
    <property type="match status" value="1"/>
</dbReference>
<feature type="compositionally biased region" description="Basic and acidic residues" evidence="1">
    <location>
        <begin position="385"/>
        <end position="397"/>
    </location>
</feature>
<reference evidence="4" key="2">
    <citation type="submission" date="2021-08" db="EMBL/GenBank/DDBJ databases">
        <authorList>
            <person name="Tani A."/>
            <person name="Ola A."/>
            <person name="Ogura Y."/>
            <person name="Katsura K."/>
            <person name="Hayashi T."/>
        </authorList>
    </citation>
    <scope>NUCLEOTIDE SEQUENCE</scope>
    <source>
        <strain evidence="4">DSM 17168</strain>
    </source>
</reference>
<sequence length="510" mass="51603">MTAELRRGIYLAVVGLVSGFVLIGVVASGTRLLSLGGAPSPAPGVEDPASERRIAALPEAAPKSGTQAETKAEAKPEPARSPSFDVIRIEPEGDSVIAGQALPGAQVEILRNGEVFARTTADPAGNFALTPPPLPAGNSEITLRSVAPDGTKLAGVESAVVALAPDRRGKPLVAMTAPGRPTEVLSRPEAEPLRPPAAGRAAAPPAPEIPSGTTPIKVVSVDAEAGGKLFVSARGAPGAAVRLYLNDTLIAPGQAGPDGRIAFAIGRGVRPGDYRVRIDQVDPASGSVKARSEVKFAVPATLDVAAAEPAKPVGPVKAPAAAPRTPPEILAAKPVEPSKEAARSDPGISAALPRPVPSAKPAEPGRHDTAKHDTAKPGGSAAPTRADDAARGAEASKRPAAPQGPAGPHTPVADAALAPKPAEAGRAHEPGQEPGQEPGTVFVPGVSTATVARGDNLWTISRKAYGRGTRYTVIFGANQEQIRNPHRIYPGQVFVLPGEAPAASTASKGG</sequence>
<dbReference type="PANTHER" id="PTHR34700:SF4">
    <property type="entry name" value="PHAGE-LIKE ELEMENT PBSX PROTEIN XKDP"/>
    <property type="match status" value="1"/>
</dbReference>
<accession>A0ABQ4SJF5</accession>
<evidence type="ECO:0000256" key="1">
    <source>
        <dbReference type="SAM" id="MobiDB-lite"/>
    </source>
</evidence>
<evidence type="ECO:0000313" key="4">
    <source>
        <dbReference type="EMBL" id="GJE03302.1"/>
    </source>
</evidence>
<keyword evidence="2" id="KW-0812">Transmembrane</keyword>
<dbReference type="Gene3D" id="2.60.40.10">
    <property type="entry name" value="Immunoglobulins"/>
    <property type="match status" value="1"/>
</dbReference>
<dbReference type="RefSeq" id="WP_238240700.1">
    <property type="nucleotide sequence ID" value="NZ_BPQQ01000072.1"/>
</dbReference>
<dbReference type="PANTHER" id="PTHR34700">
    <property type="entry name" value="POTASSIUM BINDING PROTEIN KBP"/>
    <property type="match status" value="1"/>
</dbReference>
<dbReference type="InterPro" id="IPR013783">
    <property type="entry name" value="Ig-like_fold"/>
</dbReference>
<keyword evidence="2" id="KW-0472">Membrane</keyword>
<evidence type="ECO:0000313" key="5">
    <source>
        <dbReference type="Proteomes" id="UP001055153"/>
    </source>
</evidence>
<feature type="compositionally biased region" description="Low complexity" evidence="1">
    <location>
        <begin position="411"/>
        <end position="422"/>
    </location>
</feature>
<feature type="region of interest" description="Disordered" evidence="1">
    <location>
        <begin position="58"/>
        <end position="83"/>
    </location>
</feature>
<feature type="region of interest" description="Disordered" evidence="1">
    <location>
        <begin position="311"/>
        <end position="442"/>
    </location>
</feature>
<organism evidence="4 5">
    <name type="scientific">Methylobacterium isbiliense</name>
    <dbReference type="NCBI Taxonomy" id="315478"/>
    <lineage>
        <taxon>Bacteria</taxon>
        <taxon>Pseudomonadati</taxon>
        <taxon>Pseudomonadota</taxon>
        <taxon>Alphaproteobacteria</taxon>
        <taxon>Hyphomicrobiales</taxon>
        <taxon>Methylobacteriaceae</taxon>
        <taxon>Methylobacterium</taxon>
    </lineage>
</organism>
<dbReference type="InterPro" id="IPR052196">
    <property type="entry name" value="Bact_Kbp"/>
</dbReference>
<evidence type="ECO:0000256" key="2">
    <source>
        <dbReference type="SAM" id="Phobius"/>
    </source>
</evidence>
<feature type="domain" description="LysM" evidence="3">
    <location>
        <begin position="447"/>
        <end position="496"/>
    </location>
</feature>
<dbReference type="Gene3D" id="3.10.350.10">
    <property type="entry name" value="LysM domain"/>
    <property type="match status" value="1"/>
</dbReference>
<feature type="compositionally biased region" description="Basic and acidic residues" evidence="1">
    <location>
        <begin position="363"/>
        <end position="375"/>
    </location>
</feature>
<dbReference type="InterPro" id="IPR036779">
    <property type="entry name" value="LysM_dom_sf"/>
</dbReference>